<keyword evidence="3" id="KW-0285">Flavoprotein</keyword>
<dbReference type="Pfam" id="PF13426">
    <property type="entry name" value="PAS_9"/>
    <property type="match status" value="2"/>
</dbReference>
<dbReference type="Gene3D" id="3.30.450.20">
    <property type="entry name" value="PAS domain"/>
    <property type="match status" value="2"/>
</dbReference>
<reference evidence="9" key="1">
    <citation type="journal article" date="2023" name="Nat. Commun.">
        <title>Diploid and tetraploid genomes of Acorus and the evolution of monocots.</title>
        <authorList>
            <person name="Ma L."/>
            <person name="Liu K.W."/>
            <person name="Li Z."/>
            <person name="Hsiao Y.Y."/>
            <person name="Qi Y."/>
            <person name="Fu T."/>
            <person name="Tang G.D."/>
            <person name="Zhang D."/>
            <person name="Sun W.H."/>
            <person name="Liu D.K."/>
            <person name="Li Y."/>
            <person name="Chen G.Z."/>
            <person name="Liu X.D."/>
            <person name="Liao X.Y."/>
            <person name="Jiang Y.T."/>
            <person name="Yu X."/>
            <person name="Hao Y."/>
            <person name="Huang J."/>
            <person name="Zhao X.W."/>
            <person name="Ke S."/>
            <person name="Chen Y.Y."/>
            <person name="Wu W.L."/>
            <person name="Hsu J.L."/>
            <person name="Lin Y.F."/>
            <person name="Huang M.D."/>
            <person name="Li C.Y."/>
            <person name="Huang L."/>
            <person name="Wang Z.W."/>
            <person name="Zhao X."/>
            <person name="Zhong W.Y."/>
            <person name="Peng D.H."/>
            <person name="Ahmad S."/>
            <person name="Lan S."/>
            <person name="Zhang J.S."/>
            <person name="Tsai W.C."/>
            <person name="Van de Peer Y."/>
            <person name="Liu Z.J."/>
        </authorList>
    </citation>
    <scope>NUCLEOTIDE SEQUENCE</scope>
    <source>
        <strain evidence="9">SCP</strain>
    </source>
</reference>
<comment type="caution">
    <text evidence="9">The sequence shown here is derived from an EMBL/GenBank/DDBJ whole genome shotgun (WGS) entry which is preliminary data.</text>
</comment>
<dbReference type="CDD" id="cd00130">
    <property type="entry name" value="PAS"/>
    <property type="match status" value="2"/>
</dbReference>
<keyword evidence="10" id="KW-1185">Reference proteome</keyword>
<accession>A0AAV9A0M4</accession>
<evidence type="ECO:0000256" key="1">
    <source>
        <dbReference type="ARBA" id="ARBA00022543"/>
    </source>
</evidence>
<dbReference type="NCBIfam" id="TIGR00229">
    <property type="entry name" value="sensory_box"/>
    <property type="match status" value="2"/>
</dbReference>
<dbReference type="EMBL" id="JAUJYN010000064">
    <property type="protein sequence ID" value="KAK1257034.1"/>
    <property type="molecule type" value="Genomic_DNA"/>
</dbReference>
<dbReference type="AlphaFoldDB" id="A0AAV9A0M4"/>
<dbReference type="PANTHER" id="PTHR47429:SF2">
    <property type="entry name" value="PROTEIN TWIN LOV 1"/>
    <property type="match status" value="1"/>
</dbReference>
<evidence type="ECO:0000313" key="9">
    <source>
        <dbReference type="EMBL" id="KAK1257034.1"/>
    </source>
</evidence>
<proteinExistence type="predicted"/>
<dbReference type="PROSITE" id="PS50112">
    <property type="entry name" value="PAS"/>
    <property type="match status" value="2"/>
</dbReference>
<evidence type="ECO:0000259" key="8">
    <source>
        <dbReference type="PROSITE" id="PS50113"/>
    </source>
</evidence>
<keyword evidence="2" id="KW-0716">Sensory transduction</keyword>
<protein>
    <submittedName>
        <fullName evidence="9">Protein TWIN LOV 1</fullName>
    </submittedName>
</protein>
<keyword evidence="6" id="KW-0675">Receptor</keyword>
<dbReference type="GO" id="GO:0005634">
    <property type="term" value="C:nucleus"/>
    <property type="evidence" value="ECO:0007669"/>
    <property type="project" value="TreeGrafter"/>
</dbReference>
<evidence type="ECO:0000256" key="5">
    <source>
        <dbReference type="ARBA" id="ARBA00022991"/>
    </source>
</evidence>
<reference evidence="9" key="2">
    <citation type="submission" date="2023-06" db="EMBL/GenBank/DDBJ databases">
        <authorList>
            <person name="Ma L."/>
            <person name="Liu K.-W."/>
            <person name="Li Z."/>
            <person name="Hsiao Y.-Y."/>
            <person name="Qi Y."/>
            <person name="Fu T."/>
            <person name="Tang G."/>
            <person name="Zhang D."/>
            <person name="Sun W.-H."/>
            <person name="Liu D.-K."/>
            <person name="Li Y."/>
            <person name="Chen G.-Z."/>
            <person name="Liu X.-D."/>
            <person name="Liao X.-Y."/>
            <person name="Jiang Y.-T."/>
            <person name="Yu X."/>
            <person name="Hao Y."/>
            <person name="Huang J."/>
            <person name="Zhao X.-W."/>
            <person name="Ke S."/>
            <person name="Chen Y.-Y."/>
            <person name="Wu W.-L."/>
            <person name="Hsu J.-L."/>
            <person name="Lin Y.-F."/>
            <person name="Huang M.-D."/>
            <person name="Li C.-Y."/>
            <person name="Huang L."/>
            <person name="Wang Z.-W."/>
            <person name="Zhao X."/>
            <person name="Zhong W.-Y."/>
            <person name="Peng D.-H."/>
            <person name="Ahmad S."/>
            <person name="Lan S."/>
            <person name="Zhang J.-S."/>
            <person name="Tsai W.-C."/>
            <person name="Van De Peer Y."/>
            <person name="Liu Z.-J."/>
        </authorList>
    </citation>
    <scope>NUCLEOTIDE SEQUENCE</scope>
    <source>
        <strain evidence="9">SCP</strain>
        <tissue evidence="9">Leaves</tissue>
    </source>
</reference>
<dbReference type="InterPro" id="IPR001610">
    <property type="entry name" value="PAC"/>
</dbReference>
<dbReference type="InterPro" id="IPR035965">
    <property type="entry name" value="PAS-like_dom_sf"/>
</dbReference>
<evidence type="ECO:0000256" key="4">
    <source>
        <dbReference type="ARBA" id="ARBA00022643"/>
    </source>
</evidence>
<dbReference type="PROSITE" id="PS50113">
    <property type="entry name" value="PAC"/>
    <property type="match status" value="1"/>
</dbReference>
<feature type="domain" description="PAS" evidence="7">
    <location>
        <begin position="50"/>
        <end position="123"/>
    </location>
</feature>
<dbReference type="InterPro" id="IPR000014">
    <property type="entry name" value="PAS"/>
</dbReference>
<dbReference type="Proteomes" id="UP001179952">
    <property type="component" value="Unassembled WGS sequence"/>
</dbReference>
<evidence type="ECO:0000259" key="7">
    <source>
        <dbReference type="PROSITE" id="PS50112"/>
    </source>
</evidence>
<organism evidence="9 10">
    <name type="scientific">Acorus gramineus</name>
    <name type="common">Dwarf sweet flag</name>
    <dbReference type="NCBI Taxonomy" id="55184"/>
    <lineage>
        <taxon>Eukaryota</taxon>
        <taxon>Viridiplantae</taxon>
        <taxon>Streptophyta</taxon>
        <taxon>Embryophyta</taxon>
        <taxon>Tracheophyta</taxon>
        <taxon>Spermatophyta</taxon>
        <taxon>Magnoliopsida</taxon>
        <taxon>Liliopsida</taxon>
        <taxon>Acoraceae</taxon>
        <taxon>Acorus</taxon>
    </lineage>
</organism>
<gene>
    <name evidence="9" type="ORF">QJS04_geneDACA020571</name>
</gene>
<dbReference type="GO" id="GO:0009881">
    <property type="term" value="F:photoreceptor activity"/>
    <property type="evidence" value="ECO:0007669"/>
    <property type="project" value="UniProtKB-KW"/>
</dbReference>
<name>A0AAV9A0M4_ACOGR</name>
<evidence type="ECO:0000256" key="3">
    <source>
        <dbReference type="ARBA" id="ARBA00022630"/>
    </source>
</evidence>
<dbReference type="PANTHER" id="PTHR47429">
    <property type="entry name" value="PROTEIN TWIN LOV 1"/>
    <property type="match status" value="1"/>
</dbReference>
<evidence type="ECO:0000313" key="10">
    <source>
        <dbReference type="Proteomes" id="UP001179952"/>
    </source>
</evidence>
<keyword evidence="4" id="KW-0288">FMN</keyword>
<keyword evidence="1" id="KW-0600">Photoreceptor protein</keyword>
<dbReference type="SUPFAM" id="SSF55785">
    <property type="entry name" value="PYP-like sensor domain (PAS domain)"/>
    <property type="match status" value="2"/>
</dbReference>
<dbReference type="GO" id="GO:0009637">
    <property type="term" value="P:response to blue light"/>
    <property type="evidence" value="ECO:0007669"/>
    <property type="project" value="UniProtKB-ARBA"/>
</dbReference>
<evidence type="ECO:0000256" key="2">
    <source>
        <dbReference type="ARBA" id="ARBA00022606"/>
    </source>
</evidence>
<sequence length="416" mass="46059">MFPSLMKNAHTQICMSSGTCEAHAFDRNPLMESSKSRLDRLIDRSMSDRYSQWFRDALDELSGCFLITDPSIPGHPIVFASRGFLGLTGYAEAEVLGKNGRVFQGPKTNRRSVAAIREAIREERTVQIGLLNYRKDGTPYEVWFHLCPVFGEEDGKVVHFVAVQVPMSRKGRGTRRRSSGEKCCGSCRREVLLEMIGELGGDRMFLDSDDKGLGSEDLCEATEEDKQKAASAINDLLSALIRYSKVAGRHVTRKKCSSLVGIVPLGTSLTISLGRIKQSFVLTDPQLNDMPIVYVSEGFLTFTGYTRNEVLGRNCRFLSGPDTDIGTLCEIRDNIKKERAFSVRILNYRKDGSSFWNFLHISPVRNARGKVAFYVGVQIHESSKTEGQGLSPQMRQLGAVGAIKVAVRSLSAGVGP</sequence>
<feature type="domain" description="PAS" evidence="7">
    <location>
        <begin position="292"/>
        <end position="314"/>
    </location>
</feature>
<feature type="domain" description="PAC" evidence="8">
    <location>
        <begin position="339"/>
        <end position="393"/>
    </location>
</feature>
<evidence type="ECO:0000256" key="6">
    <source>
        <dbReference type="ARBA" id="ARBA00023170"/>
    </source>
</evidence>
<keyword evidence="5" id="KW-0157">Chromophore</keyword>
<dbReference type="InterPro" id="IPR000700">
    <property type="entry name" value="PAS-assoc_C"/>
</dbReference>
<dbReference type="SMART" id="SM00086">
    <property type="entry name" value="PAC"/>
    <property type="match status" value="2"/>
</dbReference>